<dbReference type="Pfam" id="PF02932">
    <property type="entry name" value="Neur_chan_memb"/>
    <property type="match status" value="1"/>
</dbReference>
<protein>
    <submittedName>
        <fullName evidence="4">Neur_chan_memb domain-containing protein</fullName>
    </submittedName>
</protein>
<proteinExistence type="predicted"/>
<dbReference type="CDD" id="cd19051">
    <property type="entry name" value="LGIC_TM_cation"/>
    <property type="match status" value="1"/>
</dbReference>
<keyword evidence="1" id="KW-1133">Transmembrane helix</keyword>
<feature type="transmembrane region" description="Helical" evidence="1">
    <location>
        <begin position="217"/>
        <end position="235"/>
    </location>
</feature>
<sequence>MDGSKVQLQPTNDTNNLELYIRNTEWTLMDFAYKIYKKVKGDIMFSLVIPSAFITVVTIVGFFTPHSTTGENTEKVSLGVTALLSMAIISDIMFSLVIPSAFITVVTIVGFFTPHSTTGENTEKVSLGVTALLSMAIIMMMVSDEVPATSEVIPLIGMQIKLTARVQVDCESTSCPHFLLDKLRQCIETLQENAIEERELKQIQYEWQQATRVIDRLVMFGYIAATIAFATYMLAWHNEELTLTDEVMDQAKA</sequence>
<dbReference type="WBParaSite" id="ALUE_0002141601-mRNA-1">
    <property type="protein sequence ID" value="ALUE_0002141601-mRNA-1"/>
    <property type="gene ID" value="ALUE_0002141601"/>
</dbReference>
<feature type="transmembrane region" description="Helical" evidence="1">
    <location>
        <begin position="83"/>
        <end position="113"/>
    </location>
</feature>
<dbReference type="Gene3D" id="1.20.58.390">
    <property type="entry name" value="Neurotransmitter-gated ion-channel transmembrane domain"/>
    <property type="match status" value="2"/>
</dbReference>
<dbReference type="SUPFAM" id="SSF90112">
    <property type="entry name" value="Neurotransmitter-gated ion-channel transmembrane pore"/>
    <property type="match status" value="2"/>
</dbReference>
<dbReference type="GO" id="GO:0004888">
    <property type="term" value="F:transmembrane signaling receptor activity"/>
    <property type="evidence" value="ECO:0007669"/>
    <property type="project" value="InterPro"/>
</dbReference>
<organism evidence="3 4">
    <name type="scientific">Ascaris lumbricoides</name>
    <name type="common">Giant roundworm</name>
    <dbReference type="NCBI Taxonomy" id="6252"/>
    <lineage>
        <taxon>Eukaryota</taxon>
        <taxon>Metazoa</taxon>
        <taxon>Ecdysozoa</taxon>
        <taxon>Nematoda</taxon>
        <taxon>Chromadorea</taxon>
        <taxon>Rhabditida</taxon>
        <taxon>Spirurina</taxon>
        <taxon>Ascaridomorpha</taxon>
        <taxon>Ascaridoidea</taxon>
        <taxon>Ascarididae</taxon>
        <taxon>Ascaris</taxon>
    </lineage>
</organism>
<name>A0A0M3IRN8_ASCLU</name>
<reference evidence="4" key="1">
    <citation type="submission" date="2017-02" db="UniProtKB">
        <authorList>
            <consortium name="WormBaseParasite"/>
        </authorList>
    </citation>
    <scope>IDENTIFICATION</scope>
</reference>
<evidence type="ECO:0000313" key="3">
    <source>
        <dbReference type="Proteomes" id="UP000036681"/>
    </source>
</evidence>
<dbReference type="InterPro" id="IPR036719">
    <property type="entry name" value="Neuro-gated_channel_TM_sf"/>
</dbReference>
<dbReference type="GO" id="GO:0005216">
    <property type="term" value="F:monoatomic ion channel activity"/>
    <property type="evidence" value="ECO:0007669"/>
    <property type="project" value="InterPro"/>
</dbReference>
<accession>A0A0M3IRN8</accession>
<dbReference type="GO" id="GO:0016020">
    <property type="term" value="C:membrane"/>
    <property type="evidence" value="ECO:0007669"/>
    <property type="project" value="InterPro"/>
</dbReference>
<evidence type="ECO:0000256" key="1">
    <source>
        <dbReference type="SAM" id="Phobius"/>
    </source>
</evidence>
<dbReference type="InterPro" id="IPR006201">
    <property type="entry name" value="Neur_channel"/>
</dbReference>
<keyword evidence="1" id="KW-0472">Membrane</keyword>
<dbReference type="Proteomes" id="UP000036681">
    <property type="component" value="Unplaced"/>
</dbReference>
<keyword evidence="3" id="KW-1185">Reference proteome</keyword>
<dbReference type="InterPro" id="IPR038050">
    <property type="entry name" value="Neuro_actylchol_rec"/>
</dbReference>
<evidence type="ECO:0000313" key="4">
    <source>
        <dbReference type="WBParaSite" id="ALUE_0002141601-mRNA-1"/>
    </source>
</evidence>
<keyword evidence="1" id="KW-0812">Transmembrane</keyword>
<dbReference type="PANTHER" id="PTHR18945">
    <property type="entry name" value="NEUROTRANSMITTER GATED ION CHANNEL"/>
    <property type="match status" value="1"/>
</dbReference>
<evidence type="ECO:0000259" key="2">
    <source>
        <dbReference type="Pfam" id="PF02932"/>
    </source>
</evidence>
<feature type="domain" description="Neurotransmitter-gated ion-channel transmembrane" evidence="2">
    <location>
        <begin position="96"/>
        <end position="157"/>
    </location>
</feature>
<feature type="transmembrane region" description="Helical" evidence="1">
    <location>
        <begin position="43"/>
        <end position="63"/>
    </location>
</feature>
<dbReference type="AlphaFoldDB" id="A0A0M3IRN8"/>
<dbReference type="InterPro" id="IPR006029">
    <property type="entry name" value="Neurotrans-gated_channel_TM"/>
</dbReference>